<evidence type="ECO:0000313" key="2">
    <source>
        <dbReference type="Proteomes" id="UP000462014"/>
    </source>
</evidence>
<organism evidence="1 2">
    <name type="scientific">Mucilaginibacter arboris</name>
    <dbReference type="NCBI Taxonomy" id="2682090"/>
    <lineage>
        <taxon>Bacteria</taxon>
        <taxon>Pseudomonadati</taxon>
        <taxon>Bacteroidota</taxon>
        <taxon>Sphingobacteriia</taxon>
        <taxon>Sphingobacteriales</taxon>
        <taxon>Sphingobacteriaceae</taxon>
        <taxon>Mucilaginibacter</taxon>
    </lineage>
</organism>
<dbReference type="Proteomes" id="UP000462014">
    <property type="component" value="Unassembled WGS sequence"/>
</dbReference>
<dbReference type="RefSeq" id="WP_157563807.1">
    <property type="nucleotide sequence ID" value="NZ_WPIK01000002.1"/>
</dbReference>
<proteinExistence type="predicted"/>
<evidence type="ECO:0000313" key="1">
    <source>
        <dbReference type="EMBL" id="MVN20357.1"/>
    </source>
</evidence>
<keyword evidence="2" id="KW-1185">Reference proteome</keyword>
<sequence length="71" mass="7815">MKLLVDVKDNQAADFIEMLKSLSHIKAQPISAPDAALLAEIKEIKKAFKNVTKIKAGKLKGRSAQELLNEL</sequence>
<gene>
    <name evidence="1" type="ORF">GO621_02250</name>
</gene>
<dbReference type="AlphaFoldDB" id="A0A7K1SSX8"/>
<accession>A0A7K1SSX8</accession>
<name>A0A7K1SSX8_9SPHI</name>
<reference evidence="1 2" key="1">
    <citation type="submission" date="2019-12" db="EMBL/GenBank/DDBJ databases">
        <title>Mucilaginibacter sp. HMF7410 genome sequencing and assembly.</title>
        <authorList>
            <person name="Kang H."/>
            <person name="Cha I."/>
            <person name="Kim H."/>
            <person name="Joh K."/>
        </authorList>
    </citation>
    <scope>NUCLEOTIDE SEQUENCE [LARGE SCALE GENOMIC DNA]</scope>
    <source>
        <strain evidence="1 2">HMF7410</strain>
    </source>
</reference>
<comment type="caution">
    <text evidence="1">The sequence shown here is derived from an EMBL/GenBank/DDBJ whole genome shotgun (WGS) entry which is preliminary data.</text>
</comment>
<dbReference type="EMBL" id="WPIK01000002">
    <property type="protein sequence ID" value="MVN20357.1"/>
    <property type="molecule type" value="Genomic_DNA"/>
</dbReference>
<protein>
    <submittedName>
        <fullName evidence="1">Uncharacterized protein</fullName>
    </submittedName>
</protein>